<reference evidence="1" key="1">
    <citation type="journal article" date="2020" name="Fungal Divers.">
        <title>Resolving the Mortierellaceae phylogeny through synthesis of multi-gene phylogenetics and phylogenomics.</title>
        <authorList>
            <person name="Vandepol N."/>
            <person name="Liber J."/>
            <person name="Desiro A."/>
            <person name="Na H."/>
            <person name="Kennedy M."/>
            <person name="Barry K."/>
            <person name="Grigoriev I.V."/>
            <person name="Miller A.N."/>
            <person name="O'Donnell K."/>
            <person name="Stajich J.E."/>
            <person name="Bonito G."/>
        </authorList>
    </citation>
    <scope>NUCLEOTIDE SEQUENCE</scope>
    <source>
        <strain evidence="1">NVP60</strain>
    </source>
</reference>
<protein>
    <submittedName>
        <fullName evidence="1">Uncharacterized protein</fullName>
    </submittedName>
</protein>
<evidence type="ECO:0000313" key="2">
    <source>
        <dbReference type="Proteomes" id="UP000823405"/>
    </source>
</evidence>
<evidence type="ECO:0000313" key="1">
    <source>
        <dbReference type="EMBL" id="KAG0317768.1"/>
    </source>
</evidence>
<accession>A0A9P6RFX4</accession>
<sequence length="371" mass="42366">MATDISATHFPEATGPVHIIFSQPTQPTRWIEGTTECRHMESLFLLVDDARDAHIRQLMAVFPHLENKNRVVRYANLKMDQHYPENSSTMPDEWGRTRSRPHFGQLFRVETRFVLIGNTSVQFQHRFLTVPKSQVKRDFNNREQDEQYATLDEDDEPERIFASAEGSIVFVKWQTDDKGFRFFRPTPGIFQDKSLAAPSTIQFLNSQAPGKRAAGSERPANAFRVQIHLRKSDEDELGHVTNSRYVSLIHDVLTFGLRTGYYANGSGSSKTATDLPRIASHEADAAKAEVAVPAGSAFYKRGDVFELYVGYERELKVKPGVYVWTWVEPERIHDEFDVIRFEVCSTENGKEEVVSLSRAIIREDPQKRASL</sequence>
<dbReference type="InterPro" id="IPR029069">
    <property type="entry name" value="HotDog_dom_sf"/>
</dbReference>
<dbReference type="SUPFAM" id="SSF54637">
    <property type="entry name" value="Thioesterase/thiol ester dehydrase-isomerase"/>
    <property type="match status" value="1"/>
</dbReference>
<dbReference type="Proteomes" id="UP000823405">
    <property type="component" value="Unassembled WGS sequence"/>
</dbReference>
<dbReference type="EMBL" id="JAAAIN010000226">
    <property type="protein sequence ID" value="KAG0317768.1"/>
    <property type="molecule type" value="Genomic_DNA"/>
</dbReference>
<gene>
    <name evidence="1" type="ORF">BGZ97_004890</name>
</gene>
<proteinExistence type="predicted"/>
<dbReference type="Gene3D" id="3.10.129.10">
    <property type="entry name" value="Hotdog Thioesterase"/>
    <property type="match status" value="1"/>
</dbReference>
<dbReference type="AlphaFoldDB" id="A0A9P6RFX4"/>
<organism evidence="1 2">
    <name type="scientific">Linnemannia gamsii</name>
    <dbReference type="NCBI Taxonomy" id="64522"/>
    <lineage>
        <taxon>Eukaryota</taxon>
        <taxon>Fungi</taxon>
        <taxon>Fungi incertae sedis</taxon>
        <taxon>Mucoromycota</taxon>
        <taxon>Mortierellomycotina</taxon>
        <taxon>Mortierellomycetes</taxon>
        <taxon>Mortierellales</taxon>
        <taxon>Mortierellaceae</taxon>
        <taxon>Linnemannia</taxon>
    </lineage>
</organism>
<keyword evidence="2" id="KW-1185">Reference proteome</keyword>
<comment type="caution">
    <text evidence="1">The sequence shown here is derived from an EMBL/GenBank/DDBJ whole genome shotgun (WGS) entry which is preliminary data.</text>
</comment>
<dbReference type="OrthoDB" id="2308728at2759"/>
<name>A0A9P6RFX4_9FUNG</name>